<gene>
    <name evidence="2" type="ORF">BO99DRAFT_143052</name>
</gene>
<keyword evidence="1" id="KW-1133">Transmembrane helix</keyword>
<protein>
    <submittedName>
        <fullName evidence="2">Uncharacterized protein</fullName>
    </submittedName>
</protein>
<feature type="transmembrane region" description="Helical" evidence="1">
    <location>
        <begin position="76"/>
        <end position="97"/>
    </location>
</feature>
<proteinExistence type="predicted"/>
<dbReference type="Proteomes" id="UP000249829">
    <property type="component" value="Unassembled WGS sequence"/>
</dbReference>
<accession>A0A2V5HSD3</accession>
<keyword evidence="1" id="KW-0812">Transmembrane</keyword>
<reference evidence="2 3" key="1">
    <citation type="submission" date="2018-02" db="EMBL/GenBank/DDBJ databases">
        <title>The genomes of Aspergillus section Nigri reveals drivers in fungal speciation.</title>
        <authorList>
            <consortium name="DOE Joint Genome Institute"/>
            <person name="Vesth T.C."/>
            <person name="Nybo J."/>
            <person name="Theobald S."/>
            <person name="Brandl J."/>
            <person name="Frisvad J.C."/>
            <person name="Nielsen K.F."/>
            <person name="Lyhne E.K."/>
            <person name="Kogle M.E."/>
            <person name="Kuo A."/>
            <person name="Riley R."/>
            <person name="Clum A."/>
            <person name="Nolan M."/>
            <person name="Lipzen A."/>
            <person name="Salamov A."/>
            <person name="Henrissat B."/>
            <person name="Wiebenga A."/>
            <person name="De vries R.P."/>
            <person name="Grigoriev I.V."/>
            <person name="Mortensen U.H."/>
            <person name="Andersen M.R."/>
            <person name="Baker S.E."/>
        </authorList>
    </citation>
    <scope>NUCLEOTIDE SEQUENCE [LARGE SCALE GENOMIC DNA]</scope>
    <source>
        <strain evidence="2 3">CBS 115571</strain>
    </source>
</reference>
<evidence type="ECO:0000256" key="1">
    <source>
        <dbReference type="SAM" id="Phobius"/>
    </source>
</evidence>
<evidence type="ECO:0000313" key="2">
    <source>
        <dbReference type="EMBL" id="PYI19200.1"/>
    </source>
</evidence>
<organism evidence="2 3">
    <name type="scientific">Aspergillus violaceofuscus (strain CBS 115571)</name>
    <dbReference type="NCBI Taxonomy" id="1450538"/>
    <lineage>
        <taxon>Eukaryota</taxon>
        <taxon>Fungi</taxon>
        <taxon>Dikarya</taxon>
        <taxon>Ascomycota</taxon>
        <taxon>Pezizomycotina</taxon>
        <taxon>Eurotiomycetes</taxon>
        <taxon>Eurotiomycetidae</taxon>
        <taxon>Eurotiales</taxon>
        <taxon>Aspergillaceae</taxon>
        <taxon>Aspergillus</taxon>
    </lineage>
</organism>
<dbReference type="AlphaFoldDB" id="A0A2V5HSD3"/>
<name>A0A2V5HSD3_ASPV1</name>
<dbReference type="EMBL" id="KZ825136">
    <property type="protein sequence ID" value="PYI19200.1"/>
    <property type="molecule type" value="Genomic_DNA"/>
</dbReference>
<keyword evidence="1" id="KW-0472">Membrane</keyword>
<evidence type="ECO:0000313" key="3">
    <source>
        <dbReference type="Proteomes" id="UP000249829"/>
    </source>
</evidence>
<keyword evidence="3" id="KW-1185">Reference proteome</keyword>
<sequence>MIIHDPYRSGQDQGFRLMICYGVLCHVHGSYIVRWWGLLLCCGGVRAIVSLRAAWIIGVERGEHWDIVLCRLHRSCVRLGVLCAGWLAGTGCVVFLVGKWGSWNSM</sequence>